<evidence type="ECO:0000313" key="1">
    <source>
        <dbReference type="EMBL" id="CAB4271227.1"/>
    </source>
</evidence>
<organism evidence="1 2">
    <name type="scientific">Prunus armeniaca</name>
    <name type="common">Apricot</name>
    <name type="synonym">Armeniaca vulgaris</name>
    <dbReference type="NCBI Taxonomy" id="36596"/>
    <lineage>
        <taxon>Eukaryota</taxon>
        <taxon>Viridiplantae</taxon>
        <taxon>Streptophyta</taxon>
        <taxon>Embryophyta</taxon>
        <taxon>Tracheophyta</taxon>
        <taxon>Spermatophyta</taxon>
        <taxon>Magnoliopsida</taxon>
        <taxon>eudicotyledons</taxon>
        <taxon>Gunneridae</taxon>
        <taxon>Pentapetalae</taxon>
        <taxon>rosids</taxon>
        <taxon>fabids</taxon>
        <taxon>Rosales</taxon>
        <taxon>Rosaceae</taxon>
        <taxon>Amygdaloideae</taxon>
        <taxon>Amygdaleae</taxon>
        <taxon>Prunus</taxon>
    </lineage>
</organism>
<dbReference type="Proteomes" id="UP000507222">
    <property type="component" value="Unassembled WGS sequence"/>
</dbReference>
<sequence length="180" mass="20281">MLMFCFCLPNVNAQKKKHHQLKTVICGRCKLLSHGHMITAVGGNGGYSGGKQFIMAEQLREKLAHLRHERALIVKLVDIVDFNGSFLARVRDLAGANPIILVITKVDLLPKGTDFNCIGDWVVEATAKKKLKLYYLQCYKCSSYKFEVFGWSNWSCIRDPKGEEGSYFSFCACAHVHVHV</sequence>
<dbReference type="GO" id="GO:0003924">
    <property type="term" value="F:GTPase activity"/>
    <property type="evidence" value="ECO:0007669"/>
    <property type="project" value="InterPro"/>
</dbReference>
<dbReference type="AlphaFoldDB" id="A0A6J5U6K4"/>
<reference evidence="1 2" key="1">
    <citation type="submission" date="2020-05" db="EMBL/GenBank/DDBJ databases">
        <authorList>
            <person name="Campoy J."/>
            <person name="Schneeberger K."/>
            <person name="Spophaly S."/>
        </authorList>
    </citation>
    <scope>NUCLEOTIDE SEQUENCE [LARGE SCALE GENOMIC DNA]</scope>
    <source>
        <strain evidence="1">PruArmRojPasFocal</strain>
    </source>
</reference>
<dbReference type="InterPro" id="IPR027417">
    <property type="entry name" value="P-loop_NTPase"/>
</dbReference>
<dbReference type="PANTHER" id="PTHR47569:SF2">
    <property type="entry name" value="NO-ASSOCIATED PROTEIN 1, CHLOROPLASTIC_MITOCHONDRIAL"/>
    <property type="match status" value="1"/>
</dbReference>
<protein>
    <recommendedName>
        <fullName evidence="3">G domain-containing protein</fullName>
    </recommendedName>
</protein>
<accession>A0A6J5U6K4</accession>
<evidence type="ECO:0000313" key="2">
    <source>
        <dbReference type="Proteomes" id="UP000507222"/>
    </source>
</evidence>
<evidence type="ECO:0008006" key="3">
    <source>
        <dbReference type="Google" id="ProtNLM"/>
    </source>
</evidence>
<dbReference type="EMBL" id="CAEKDK010000002">
    <property type="protein sequence ID" value="CAB4271227.1"/>
    <property type="molecule type" value="Genomic_DNA"/>
</dbReference>
<proteinExistence type="predicted"/>
<gene>
    <name evidence="1" type="ORF">CURHAP_LOCUS17578</name>
</gene>
<dbReference type="InterPro" id="IPR044229">
    <property type="entry name" value="NOA1"/>
</dbReference>
<dbReference type="PANTHER" id="PTHR47569">
    <property type="entry name" value="NO-ASSOCIATED PROTEIN 1, CHLOROPLASTIC/MITOCHONDRIAL"/>
    <property type="match status" value="1"/>
</dbReference>
<name>A0A6J5U6K4_PRUAR</name>
<dbReference type="Gene3D" id="3.40.50.300">
    <property type="entry name" value="P-loop containing nucleotide triphosphate hydrolases"/>
    <property type="match status" value="1"/>
</dbReference>